<evidence type="ECO:0000313" key="5">
    <source>
        <dbReference type="Proteomes" id="UP000186228"/>
    </source>
</evidence>
<evidence type="ECO:0000256" key="1">
    <source>
        <dbReference type="ARBA" id="ARBA00022679"/>
    </source>
</evidence>
<sequence length="151" mass="16885">MTVRVEIERPAGPEIEALIEERMAHSRAILPSKSIHTLDLAQLDRPNIIFWTIRINGALAGCGALKCEDDNGEIKSMFVRPAWRGQGLSRRVLAAIEEKARKIGLVRLNLETGTDSLAARALYENFGYAYRNPFGQYQPDPLSVFMTKSLV</sequence>
<evidence type="ECO:0000313" key="4">
    <source>
        <dbReference type="EMBL" id="SCB40705.1"/>
    </source>
</evidence>
<dbReference type="RefSeq" id="WP_075857210.1">
    <property type="nucleotide sequence ID" value="NZ_FMAC01000026.1"/>
</dbReference>
<keyword evidence="2" id="KW-0012">Acyltransferase</keyword>
<dbReference type="GO" id="GO:0016747">
    <property type="term" value="F:acyltransferase activity, transferring groups other than amino-acyl groups"/>
    <property type="evidence" value="ECO:0007669"/>
    <property type="project" value="InterPro"/>
</dbReference>
<dbReference type="OrthoDB" id="9803233at2"/>
<accession>A0A1C3WLB1</accession>
<proteinExistence type="predicted"/>
<organism evidence="4 5">
    <name type="scientific">Rhizobium hainanense</name>
    <dbReference type="NCBI Taxonomy" id="52131"/>
    <lineage>
        <taxon>Bacteria</taxon>
        <taxon>Pseudomonadati</taxon>
        <taxon>Pseudomonadota</taxon>
        <taxon>Alphaproteobacteria</taxon>
        <taxon>Hyphomicrobiales</taxon>
        <taxon>Rhizobiaceae</taxon>
        <taxon>Rhizobium/Agrobacterium group</taxon>
        <taxon>Rhizobium</taxon>
    </lineage>
</organism>
<dbReference type="Pfam" id="PF00583">
    <property type="entry name" value="Acetyltransf_1"/>
    <property type="match status" value="1"/>
</dbReference>
<protein>
    <submittedName>
        <fullName evidence="4">Putative acetyltransferase</fullName>
    </submittedName>
</protein>
<evidence type="ECO:0000259" key="3">
    <source>
        <dbReference type="PROSITE" id="PS51186"/>
    </source>
</evidence>
<dbReference type="PANTHER" id="PTHR43877">
    <property type="entry name" value="AMINOALKYLPHOSPHONATE N-ACETYLTRANSFERASE-RELATED-RELATED"/>
    <property type="match status" value="1"/>
</dbReference>
<keyword evidence="5" id="KW-1185">Reference proteome</keyword>
<dbReference type="PANTHER" id="PTHR43877:SF5">
    <property type="entry name" value="BLL8307 PROTEIN"/>
    <property type="match status" value="1"/>
</dbReference>
<name>A0A1C3WLB1_9HYPH</name>
<dbReference type="SUPFAM" id="SSF55729">
    <property type="entry name" value="Acyl-CoA N-acyltransferases (Nat)"/>
    <property type="match status" value="1"/>
</dbReference>
<evidence type="ECO:0000256" key="2">
    <source>
        <dbReference type="ARBA" id="ARBA00023315"/>
    </source>
</evidence>
<dbReference type="STRING" id="52131.GA0061100_12627"/>
<dbReference type="InterPro" id="IPR050832">
    <property type="entry name" value="Bact_Acetyltransf"/>
</dbReference>
<dbReference type="InterPro" id="IPR000182">
    <property type="entry name" value="GNAT_dom"/>
</dbReference>
<feature type="domain" description="N-acetyltransferase" evidence="3">
    <location>
        <begin position="13"/>
        <end position="151"/>
    </location>
</feature>
<gene>
    <name evidence="4" type="ORF">GA0061100_12627</name>
</gene>
<dbReference type="AlphaFoldDB" id="A0A1C3WLB1"/>
<dbReference type="PROSITE" id="PS51186">
    <property type="entry name" value="GNAT"/>
    <property type="match status" value="1"/>
</dbReference>
<dbReference type="Proteomes" id="UP000186228">
    <property type="component" value="Unassembled WGS sequence"/>
</dbReference>
<dbReference type="Gene3D" id="3.40.630.30">
    <property type="match status" value="1"/>
</dbReference>
<reference evidence="5" key="1">
    <citation type="submission" date="2016-08" db="EMBL/GenBank/DDBJ databases">
        <authorList>
            <person name="Varghese N."/>
            <person name="Submissions Spin"/>
        </authorList>
    </citation>
    <scope>NUCLEOTIDE SEQUENCE [LARGE SCALE GENOMIC DNA]</scope>
    <source>
        <strain evidence="5">CCBAU 57015</strain>
    </source>
</reference>
<keyword evidence="1 4" id="KW-0808">Transferase</keyword>
<dbReference type="InterPro" id="IPR016181">
    <property type="entry name" value="Acyl_CoA_acyltransferase"/>
</dbReference>
<dbReference type="CDD" id="cd04301">
    <property type="entry name" value="NAT_SF"/>
    <property type="match status" value="1"/>
</dbReference>
<dbReference type="EMBL" id="FMAC01000026">
    <property type="protein sequence ID" value="SCB40705.1"/>
    <property type="molecule type" value="Genomic_DNA"/>
</dbReference>